<keyword evidence="4" id="KW-0028">Amino-acid biosynthesis</keyword>
<comment type="catalytic activity">
    <reaction evidence="4">
        <text>L-proline + NAD(+) = (S)-1-pyrroline-5-carboxylate + NADH + 2 H(+)</text>
        <dbReference type="Rhea" id="RHEA:14105"/>
        <dbReference type="ChEBI" id="CHEBI:15378"/>
        <dbReference type="ChEBI" id="CHEBI:17388"/>
        <dbReference type="ChEBI" id="CHEBI:57540"/>
        <dbReference type="ChEBI" id="CHEBI:57945"/>
        <dbReference type="ChEBI" id="CHEBI:60039"/>
        <dbReference type="EC" id="1.5.1.2"/>
    </reaction>
</comment>
<gene>
    <name evidence="4" type="primary">proC</name>
    <name evidence="9" type="ORF">HHI_02782</name>
</gene>
<dbReference type="Proteomes" id="UP000025061">
    <property type="component" value="Unassembled WGS sequence"/>
</dbReference>
<dbReference type="EC" id="1.5.1.2" evidence="4 5"/>
<evidence type="ECO:0000256" key="4">
    <source>
        <dbReference type="HAMAP-Rule" id="MF_01925"/>
    </source>
</evidence>
<dbReference type="EMBL" id="ARYI01000002">
    <property type="protein sequence ID" value="KCZ95661.1"/>
    <property type="molecule type" value="Genomic_DNA"/>
</dbReference>
<feature type="domain" description="Pyrroline-5-carboxylate reductase dimerisation" evidence="8">
    <location>
        <begin position="158"/>
        <end position="263"/>
    </location>
</feature>
<evidence type="ECO:0000259" key="8">
    <source>
        <dbReference type="Pfam" id="PF14748"/>
    </source>
</evidence>
<evidence type="ECO:0000259" key="7">
    <source>
        <dbReference type="Pfam" id="PF03807"/>
    </source>
</evidence>
<evidence type="ECO:0000256" key="6">
    <source>
        <dbReference type="PIRSR" id="PIRSR000193-1"/>
    </source>
</evidence>
<keyword evidence="4" id="KW-0641">Proline biosynthesis</keyword>
<dbReference type="PIRSF" id="PIRSF000193">
    <property type="entry name" value="Pyrrol-5-carb_rd"/>
    <property type="match status" value="1"/>
</dbReference>
<sequence length="268" mass="27675">MKPAASLTLVGAGRMGSALLHGWLKGPEREISVIEPSPRPEIRALAEEGRIQLNPAPSESSIIVLAVKPQQFAAVSEQAKAFVGPKSVAISIMAGVRLAQLSRRLGTERVIRSMPNTPGAIGQGVTVFTAPEGAKRTDLSAARELLAPLGEVHGPVDEAMMSAVTALSGSGPAYIFLLAEVMAEAGVAQGLPRDLALSLARRTVEGAAALMGESGDSPEALRKAVTSPGGTTQAALDILMDTGGMPALFRNALSAAANRDRQLSQEAD</sequence>
<evidence type="ECO:0000256" key="2">
    <source>
        <dbReference type="ARBA" id="ARBA00022857"/>
    </source>
</evidence>
<evidence type="ECO:0000313" key="10">
    <source>
        <dbReference type="Proteomes" id="UP000025061"/>
    </source>
</evidence>
<comment type="function">
    <text evidence="4">Catalyzes the reduction of 1-pyrroline-5-carboxylate (PCA) to L-proline.</text>
</comment>
<accession>A0A059FYI0</accession>
<protein>
    <recommendedName>
        <fullName evidence="4 5">Pyrroline-5-carboxylate reductase</fullName>
        <shortName evidence="4">P5C reductase</shortName>
        <shortName evidence="4">P5CR</shortName>
        <ecNumber evidence="4 5">1.5.1.2</ecNumber>
    </recommendedName>
    <alternativeName>
        <fullName evidence="4">PCA reductase</fullName>
    </alternativeName>
</protein>
<keyword evidence="2 4" id="KW-0521">NADP</keyword>
<evidence type="ECO:0000256" key="3">
    <source>
        <dbReference type="ARBA" id="ARBA00023002"/>
    </source>
</evidence>
<keyword evidence="4" id="KW-0963">Cytoplasm</keyword>
<reference evidence="9 10" key="1">
    <citation type="submission" date="2013-04" db="EMBL/GenBank/DDBJ databases">
        <title>Hyphomonas hirschiana VP5 Genome Sequencing.</title>
        <authorList>
            <person name="Lai Q."/>
            <person name="Shao Z."/>
        </authorList>
    </citation>
    <scope>NUCLEOTIDE SEQUENCE [LARGE SCALE GENOMIC DNA]</scope>
    <source>
        <strain evidence="9 10">VP5</strain>
    </source>
</reference>
<comment type="pathway">
    <text evidence="4">Amino-acid biosynthesis; L-proline biosynthesis; L-proline from L-glutamate 5-semialdehyde: step 1/1.</text>
</comment>
<feature type="domain" description="Pyrroline-5-carboxylate reductase catalytic N-terminal" evidence="7">
    <location>
        <begin position="8"/>
        <end position="95"/>
    </location>
</feature>
<name>A0A059FYI0_9PROT</name>
<dbReference type="OrthoDB" id="9805754at2"/>
<comment type="subcellular location">
    <subcellularLocation>
        <location evidence="4">Cytoplasm</location>
    </subcellularLocation>
</comment>
<keyword evidence="10" id="KW-1185">Reference proteome</keyword>
<keyword evidence="3 4" id="KW-0560">Oxidoreductase</keyword>
<feature type="binding site" evidence="6">
    <location>
        <begin position="66"/>
        <end position="69"/>
    </location>
    <ligand>
        <name>NADP(+)</name>
        <dbReference type="ChEBI" id="CHEBI:58349"/>
    </ligand>
</feature>
<dbReference type="Pfam" id="PF14748">
    <property type="entry name" value="P5CR_dimer"/>
    <property type="match status" value="1"/>
</dbReference>
<dbReference type="FunFam" id="1.10.3730.10:FF:000001">
    <property type="entry name" value="Pyrroline-5-carboxylate reductase"/>
    <property type="match status" value="1"/>
</dbReference>
<proteinExistence type="inferred from homology"/>
<evidence type="ECO:0000256" key="1">
    <source>
        <dbReference type="ARBA" id="ARBA00005525"/>
    </source>
</evidence>
<dbReference type="NCBIfam" id="TIGR00112">
    <property type="entry name" value="proC"/>
    <property type="match status" value="1"/>
</dbReference>
<evidence type="ECO:0000256" key="5">
    <source>
        <dbReference type="NCBIfam" id="TIGR00112"/>
    </source>
</evidence>
<dbReference type="GO" id="GO:0004735">
    <property type="term" value="F:pyrroline-5-carboxylate reductase activity"/>
    <property type="evidence" value="ECO:0007669"/>
    <property type="project" value="UniProtKB-UniRule"/>
</dbReference>
<dbReference type="PANTHER" id="PTHR11645">
    <property type="entry name" value="PYRROLINE-5-CARBOXYLATE REDUCTASE"/>
    <property type="match status" value="1"/>
</dbReference>
<comment type="catalytic activity">
    <reaction evidence="4">
        <text>L-proline + NADP(+) = (S)-1-pyrroline-5-carboxylate + NADPH + 2 H(+)</text>
        <dbReference type="Rhea" id="RHEA:14109"/>
        <dbReference type="ChEBI" id="CHEBI:15378"/>
        <dbReference type="ChEBI" id="CHEBI:17388"/>
        <dbReference type="ChEBI" id="CHEBI:57783"/>
        <dbReference type="ChEBI" id="CHEBI:58349"/>
        <dbReference type="ChEBI" id="CHEBI:60039"/>
        <dbReference type="EC" id="1.5.1.2"/>
    </reaction>
</comment>
<dbReference type="SUPFAM" id="SSF48179">
    <property type="entry name" value="6-phosphogluconate dehydrogenase C-terminal domain-like"/>
    <property type="match status" value="1"/>
</dbReference>
<dbReference type="GO" id="GO:0055129">
    <property type="term" value="P:L-proline biosynthetic process"/>
    <property type="evidence" value="ECO:0007669"/>
    <property type="project" value="UniProtKB-UniRule"/>
</dbReference>
<dbReference type="PATRIC" id="fig|1280951.3.peg.562"/>
<organism evidence="9 10">
    <name type="scientific">Hyphomonas hirschiana VP5</name>
    <dbReference type="NCBI Taxonomy" id="1280951"/>
    <lineage>
        <taxon>Bacteria</taxon>
        <taxon>Pseudomonadati</taxon>
        <taxon>Pseudomonadota</taxon>
        <taxon>Alphaproteobacteria</taxon>
        <taxon>Hyphomonadales</taxon>
        <taxon>Hyphomonadaceae</taxon>
        <taxon>Hyphomonas</taxon>
    </lineage>
</organism>
<dbReference type="UniPathway" id="UPA00098">
    <property type="reaction ID" value="UER00361"/>
</dbReference>
<dbReference type="PANTHER" id="PTHR11645:SF0">
    <property type="entry name" value="PYRROLINE-5-CARBOXYLATE REDUCTASE 3"/>
    <property type="match status" value="1"/>
</dbReference>
<dbReference type="InterPro" id="IPR036291">
    <property type="entry name" value="NAD(P)-bd_dom_sf"/>
</dbReference>
<dbReference type="GO" id="GO:0005737">
    <property type="term" value="C:cytoplasm"/>
    <property type="evidence" value="ECO:0007669"/>
    <property type="project" value="UniProtKB-SubCell"/>
</dbReference>
<comment type="similarity">
    <text evidence="1 4">Belongs to the pyrroline-5-carboxylate reductase family.</text>
</comment>
<dbReference type="RefSeq" id="WP_011646404.1">
    <property type="nucleotide sequence ID" value="NZ_ARYI01000002.1"/>
</dbReference>
<comment type="caution">
    <text evidence="9">The sequence shown here is derived from an EMBL/GenBank/DDBJ whole genome shotgun (WGS) entry which is preliminary data.</text>
</comment>
<dbReference type="InterPro" id="IPR008927">
    <property type="entry name" value="6-PGluconate_DH-like_C_sf"/>
</dbReference>
<dbReference type="InterPro" id="IPR000304">
    <property type="entry name" value="Pyrroline-COOH_reductase"/>
</dbReference>
<dbReference type="InterPro" id="IPR028939">
    <property type="entry name" value="P5C_Rdtase_cat_N"/>
</dbReference>
<dbReference type="InterPro" id="IPR029036">
    <property type="entry name" value="P5CR_dimer"/>
</dbReference>
<dbReference type="SUPFAM" id="SSF51735">
    <property type="entry name" value="NAD(P)-binding Rossmann-fold domains"/>
    <property type="match status" value="1"/>
</dbReference>
<dbReference type="Gene3D" id="3.40.50.720">
    <property type="entry name" value="NAD(P)-binding Rossmann-like Domain"/>
    <property type="match status" value="1"/>
</dbReference>
<dbReference type="Gene3D" id="1.10.3730.10">
    <property type="entry name" value="ProC C-terminal domain-like"/>
    <property type="match status" value="1"/>
</dbReference>
<dbReference type="HAMAP" id="MF_01925">
    <property type="entry name" value="P5C_reductase"/>
    <property type="match status" value="1"/>
</dbReference>
<evidence type="ECO:0000313" key="9">
    <source>
        <dbReference type="EMBL" id="KCZ95661.1"/>
    </source>
</evidence>
<dbReference type="Pfam" id="PF03807">
    <property type="entry name" value="F420_oxidored"/>
    <property type="match status" value="1"/>
</dbReference>
<dbReference type="AlphaFoldDB" id="A0A059FYI0"/>